<dbReference type="Proteomes" id="UP000251241">
    <property type="component" value="Unassembled WGS sequence"/>
</dbReference>
<dbReference type="RefSeq" id="WP_070570114.1">
    <property type="nucleotide sequence ID" value="NZ_CP068089.1"/>
</dbReference>
<organism evidence="1 2">
    <name type="scientific">Sphingobacterium multivorum</name>
    <dbReference type="NCBI Taxonomy" id="28454"/>
    <lineage>
        <taxon>Bacteria</taxon>
        <taxon>Pseudomonadati</taxon>
        <taxon>Bacteroidota</taxon>
        <taxon>Sphingobacteriia</taxon>
        <taxon>Sphingobacteriales</taxon>
        <taxon>Sphingobacteriaceae</taxon>
        <taxon>Sphingobacterium</taxon>
    </lineage>
</organism>
<evidence type="ECO:0000313" key="1">
    <source>
        <dbReference type="EMBL" id="SPZ87119.1"/>
    </source>
</evidence>
<sequence length="120" mass="14005">MYRKTTKSPRQLIALCQLVLMSLIIISGVVFMHKEVKSTGEIVMHTHPYDFTKKQKPQETDDQIEYLNVIYHNTYVQTEFTVLELPIPREVKEEHYNSFCPEAITTTIDHYHLRGPPSLA</sequence>
<dbReference type="AlphaFoldDB" id="A0A2X2KYW0"/>
<protein>
    <submittedName>
        <fullName evidence="1">Uncharacterized protein</fullName>
    </submittedName>
</protein>
<reference evidence="1 2" key="1">
    <citation type="submission" date="2018-06" db="EMBL/GenBank/DDBJ databases">
        <authorList>
            <consortium name="Pathogen Informatics"/>
            <person name="Doyle S."/>
        </authorList>
    </citation>
    <scope>NUCLEOTIDE SEQUENCE [LARGE SCALE GENOMIC DNA]</scope>
    <source>
        <strain evidence="1 2">NCTC11343</strain>
    </source>
</reference>
<name>A0A2X2KYW0_SPHMU</name>
<proteinExistence type="predicted"/>
<dbReference type="EMBL" id="UAUU01000009">
    <property type="protein sequence ID" value="SPZ87119.1"/>
    <property type="molecule type" value="Genomic_DNA"/>
</dbReference>
<accession>A0A2X2KYW0</accession>
<dbReference type="GeneID" id="97182666"/>
<evidence type="ECO:0000313" key="2">
    <source>
        <dbReference type="Proteomes" id="UP000251241"/>
    </source>
</evidence>
<gene>
    <name evidence="1" type="ORF">NCTC11343_02728</name>
</gene>